<accession>A0A2T8KQ77</accession>
<gene>
    <name evidence="1" type="ORF">PAHAL_2G235400</name>
</gene>
<name>A0A2T8KQ77_9POAL</name>
<protein>
    <submittedName>
        <fullName evidence="1">Uncharacterized protein</fullName>
    </submittedName>
</protein>
<dbReference type="Gramene" id="PVH64314">
    <property type="protein sequence ID" value="PVH64314"/>
    <property type="gene ID" value="PAHAL_2G235400"/>
</dbReference>
<reference evidence="1" key="1">
    <citation type="submission" date="2018-04" db="EMBL/GenBank/DDBJ databases">
        <title>WGS assembly of Panicum hallii.</title>
        <authorList>
            <person name="Lovell J."/>
            <person name="Jenkins J."/>
            <person name="Lowry D."/>
            <person name="Mamidi S."/>
            <person name="Sreedasyam A."/>
            <person name="Weng X."/>
            <person name="Barry K."/>
            <person name="Bonette J."/>
            <person name="Campitelli B."/>
            <person name="Daum C."/>
            <person name="Gordon S."/>
            <person name="Gould B."/>
            <person name="Lipzen A."/>
            <person name="Macqueen A."/>
            <person name="Palacio-Mejia J."/>
            <person name="Plott C."/>
            <person name="Shakirov E."/>
            <person name="Shu S."/>
            <person name="Yoshinaga Y."/>
            <person name="Zane M."/>
            <person name="Rokhsar D."/>
            <person name="Grimwood J."/>
            <person name="Schmutz J."/>
            <person name="Juenger T."/>
        </authorList>
    </citation>
    <scope>NUCLEOTIDE SEQUENCE [LARGE SCALE GENOMIC DNA]</scope>
    <source>
        <strain evidence="1">FIL2</strain>
    </source>
</reference>
<dbReference type="AlphaFoldDB" id="A0A2T8KQ77"/>
<evidence type="ECO:0000313" key="1">
    <source>
        <dbReference type="EMBL" id="PVH64314.1"/>
    </source>
</evidence>
<organism evidence="1">
    <name type="scientific">Panicum hallii</name>
    <dbReference type="NCBI Taxonomy" id="206008"/>
    <lineage>
        <taxon>Eukaryota</taxon>
        <taxon>Viridiplantae</taxon>
        <taxon>Streptophyta</taxon>
        <taxon>Embryophyta</taxon>
        <taxon>Tracheophyta</taxon>
        <taxon>Spermatophyta</taxon>
        <taxon>Magnoliopsida</taxon>
        <taxon>Liliopsida</taxon>
        <taxon>Poales</taxon>
        <taxon>Poaceae</taxon>
        <taxon>PACMAD clade</taxon>
        <taxon>Panicoideae</taxon>
        <taxon>Panicodae</taxon>
        <taxon>Paniceae</taxon>
        <taxon>Panicinae</taxon>
        <taxon>Panicum</taxon>
        <taxon>Panicum sect. Panicum</taxon>
    </lineage>
</organism>
<dbReference type="EMBL" id="CM008047">
    <property type="protein sequence ID" value="PVH64314.1"/>
    <property type="molecule type" value="Genomic_DNA"/>
</dbReference>
<dbReference type="Proteomes" id="UP000243499">
    <property type="component" value="Chromosome 2"/>
</dbReference>
<sequence length="90" mass="9926">MLISGTGRSKSSTVFAFLEGDMHSTGEGEQSLWFRFRFSSGSAHLLSERHPGRIPMIIRSSTITSRVLISARAGRRATEASPDRCRSMPL</sequence>
<proteinExistence type="predicted"/>